<accession>C6HU91</accession>
<evidence type="ECO:0000256" key="1">
    <source>
        <dbReference type="SAM" id="MobiDB-lite"/>
    </source>
</evidence>
<dbReference type="AlphaFoldDB" id="C6HU91"/>
<dbReference type="EMBL" id="GG693853">
    <property type="protein sequence ID" value="EES53824.1"/>
    <property type="molecule type" value="Genomic_DNA"/>
</dbReference>
<dbReference type="SUPFAM" id="SSF50475">
    <property type="entry name" value="FMN-binding split barrel"/>
    <property type="match status" value="1"/>
</dbReference>
<feature type="compositionally biased region" description="Acidic residues" evidence="1">
    <location>
        <begin position="1"/>
        <end position="10"/>
    </location>
</feature>
<sequence length="232" mass="25730">MSLESPDPEEGSSLPPTGRTRIGRKPERGSYDRKTLHSILDAGIVCHLGFSVEDRPFVIPTTYARRGDFVLFHGAPAARLFRQMETGREICLSVTLIDGLVLARSVFHHSLNYRSVVMFGAASEITGLEEKREALRAITDHLAPNRWEEARKPTDGEVRGTSVFSLPISEGSAKIREGPPVDLEEDRGYSVWAGCIPFRTVLDPPEPDPTLFPGALLPALLDHPRFEKNGFR</sequence>
<dbReference type="PANTHER" id="PTHR34071">
    <property type="entry name" value="5-NITROIMIDAZOLE ANTIBIOTICS RESISTANCE PROTEIN, NIMA-FAMILY-RELATED PROTEIN-RELATED"/>
    <property type="match status" value="1"/>
</dbReference>
<dbReference type="Proteomes" id="UP000009374">
    <property type="component" value="Unassembled WGS sequence"/>
</dbReference>
<evidence type="ECO:0000313" key="2">
    <source>
        <dbReference type="EMBL" id="EES53824.1"/>
    </source>
</evidence>
<dbReference type="Gene3D" id="2.30.110.10">
    <property type="entry name" value="Electron Transport, Fmn-binding Protein, Chain A"/>
    <property type="match status" value="1"/>
</dbReference>
<dbReference type="Pfam" id="PF12900">
    <property type="entry name" value="Pyridox_ox_2"/>
    <property type="match status" value="1"/>
</dbReference>
<keyword evidence="3" id="KW-1185">Reference proteome</keyword>
<name>C6HU91_9BACT</name>
<reference evidence="2 3" key="1">
    <citation type="journal article" date="2009" name="Appl. Environ. Microbiol.">
        <title>Community genomic and proteomic analyses of chemoautotrophic iron-oxidizing "Leptospirillum rubarum" (Group II) and "Leptospirillum ferrodiazotrophum" (Group III) bacteria in acid mine drainage biofilms.</title>
        <authorList>
            <person name="Goltsman D.S."/>
            <person name="Denef V.J."/>
            <person name="Singer S.W."/>
            <person name="VerBerkmoes N.C."/>
            <person name="Lefsrud M."/>
            <person name="Mueller R.S."/>
            <person name="Dick G.J."/>
            <person name="Sun C.L."/>
            <person name="Wheeler K.E."/>
            <person name="Zemla A."/>
            <person name="Baker B.J."/>
            <person name="Hauser L."/>
            <person name="Land M."/>
            <person name="Shah M.B."/>
            <person name="Thelen M.P."/>
            <person name="Hettich R.L."/>
            <person name="Banfield J.F."/>
        </authorList>
    </citation>
    <scope>NUCLEOTIDE SEQUENCE [LARGE SCALE GENOMIC DNA]</scope>
</reference>
<dbReference type="InterPro" id="IPR012349">
    <property type="entry name" value="Split_barrel_FMN-bd"/>
</dbReference>
<evidence type="ECO:0000313" key="3">
    <source>
        <dbReference type="Proteomes" id="UP000009374"/>
    </source>
</evidence>
<organism evidence="2 3">
    <name type="scientific">Leptospirillum ferrodiazotrophum</name>
    <dbReference type="NCBI Taxonomy" id="412449"/>
    <lineage>
        <taxon>Bacteria</taxon>
        <taxon>Pseudomonadati</taxon>
        <taxon>Nitrospirota</taxon>
        <taxon>Nitrospiria</taxon>
        <taxon>Nitrospirales</taxon>
        <taxon>Nitrospiraceae</taxon>
        <taxon>Leptospirillum</taxon>
    </lineage>
</organism>
<feature type="region of interest" description="Disordered" evidence="1">
    <location>
        <begin position="1"/>
        <end position="30"/>
    </location>
</feature>
<proteinExistence type="predicted"/>
<protein>
    <submittedName>
        <fullName evidence="2">Flavin-nucleotide-binding protein-like protein</fullName>
    </submittedName>
</protein>
<dbReference type="InterPro" id="IPR024747">
    <property type="entry name" value="Pyridox_Oxase-rel"/>
</dbReference>
<gene>
    <name evidence="2" type="ORF">UBAL3_48660038</name>
</gene>
<dbReference type="PANTHER" id="PTHR34071:SF2">
    <property type="entry name" value="FLAVIN-NUCLEOTIDE-BINDING PROTEIN"/>
    <property type="match status" value="1"/>
</dbReference>